<feature type="compositionally biased region" description="Basic and acidic residues" evidence="1">
    <location>
        <begin position="67"/>
        <end position="79"/>
    </location>
</feature>
<gene>
    <name evidence="2" type="ORF">Q5P01_024439</name>
</gene>
<protein>
    <submittedName>
        <fullName evidence="2">Uncharacterized protein</fullName>
    </submittedName>
</protein>
<evidence type="ECO:0000313" key="3">
    <source>
        <dbReference type="Proteomes" id="UP001187415"/>
    </source>
</evidence>
<name>A0AA88LQC0_CHASR</name>
<dbReference type="Proteomes" id="UP001187415">
    <property type="component" value="Unassembled WGS sequence"/>
</dbReference>
<evidence type="ECO:0000313" key="2">
    <source>
        <dbReference type="EMBL" id="KAK2818878.1"/>
    </source>
</evidence>
<comment type="caution">
    <text evidence="2">The sequence shown here is derived from an EMBL/GenBank/DDBJ whole genome shotgun (WGS) entry which is preliminary data.</text>
</comment>
<keyword evidence="3" id="KW-1185">Reference proteome</keyword>
<evidence type="ECO:0000256" key="1">
    <source>
        <dbReference type="SAM" id="MobiDB-lite"/>
    </source>
</evidence>
<reference evidence="2" key="1">
    <citation type="submission" date="2023-07" db="EMBL/GenBank/DDBJ databases">
        <title>Chromosome-level Genome Assembly of Striped Snakehead (Channa striata).</title>
        <authorList>
            <person name="Liu H."/>
        </authorList>
    </citation>
    <scope>NUCLEOTIDE SEQUENCE</scope>
    <source>
        <strain evidence="2">Gz</strain>
        <tissue evidence="2">Muscle</tissue>
    </source>
</reference>
<feature type="region of interest" description="Disordered" evidence="1">
    <location>
        <begin position="1"/>
        <end position="85"/>
    </location>
</feature>
<organism evidence="2 3">
    <name type="scientific">Channa striata</name>
    <name type="common">Snakehead murrel</name>
    <name type="synonym">Ophicephalus striatus</name>
    <dbReference type="NCBI Taxonomy" id="64152"/>
    <lineage>
        <taxon>Eukaryota</taxon>
        <taxon>Metazoa</taxon>
        <taxon>Chordata</taxon>
        <taxon>Craniata</taxon>
        <taxon>Vertebrata</taxon>
        <taxon>Euteleostomi</taxon>
        <taxon>Actinopterygii</taxon>
        <taxon>Neopterygii</taxon>
        <taxon>Teleostei</taxon>
        <taxon>Neoteleostei</taxon>
        <taxon>Acanthomorphata</taxon>
        <taxon>Anabantaria</taxon>
        <taxon>Anabantiformes</taxon>
        <taxon>Channoidei</taxon>
        <taxon>Channidae</taxon>
        <taxon>Channa</taxon>
    </lineage>
</organism>
<accession>A0AA88LQC0</accession>
<sequence length="114" mass="11938">MCVSGQRSEEEETEEEKEALAGWSRKEGKEEETAPPPTANNVERTAADGGGEGGAELNPSKLSGRTNRTESSRAKREDAGTGAMCAAAARSGPLLLSQAGCAMIGVSMEMRSMF</sequence>
<dbReference type="AlphaFoldDB" id="A0AA88LQC0"/>
<proteinExistence type="predicted"/>
<dbReference type="EMBL" id="JAUPFM010000020">
    <property type="protein sequence ID" value="KAK2818878.1"/>
    <property type="molecule type" value="Genomic_DNA"/>
</dbReference>